<dbReference type="RefSeq" id="WP_274128320.1">
    <property type="nucleotide sequence ID" value="NZ_JANCLL010000024.1"/>
</dbReference>
<sequence length="80" mass="8974">MKNKLSDLRDHLFAQLEAVREATDENLAKEVYRAQSVSDISRVLIESAKVEIDYYRHIGGEPSASTFIESKPALPPANRS</sequence>
<comment type="caution">
    <text evidence="1">The sequence shown here is derived from an EMBL/GenBank/DDBJ whole genome shotgun (WGS) entry which is preliminary data.</text>
</comment>
<dbReference type="Proteomes" id="UP001150614">
    <property type="component" value="Unassembled WGS sequence"/>
</dbReference>
<name>A0ABT5RJ49_9PSED</name>
<proteinExistence type="predicted"/>
<organism evidence="1 2">
    <name type="scientific">Pseudomonas carnis</name>
    <dbReference type="NCBI Taxonomy" id="2487355"/>
    <lineage>
        <taxon>Bacteria</taxon>
        <taxon>Pseudomonadati</taxon>
        <taxon>Pseudomonadota</taxon>
        <taxon>Gammaproteobacteria</taxon>
        <taxon>Pseudomonadales</taxon>
        <taxon>Pseudomonadaceae</taxon>
        <taxon>Pseudomonas</taxon>
    </lineage>
</organism>
<reference evidence="1" key="1">
    <citation type="submission" date="2022-07" db="EMBL/GenBank/DDBJ databases">
        <title>Draft genome of Pseudomonas carnis strain LP isolated from cheese.</title>
        <authorList>
            <person name="Wolfe B.E."/>
        </authorList>
    </citation>
    <scope>NUCLEOTIDE SEQUENCE</scope>
    <source>
        <strain evidence="1">LP</strain>
    </source>
</reference>
<accession>A0ABT5RJ49</accession>
<gene>
    <name evidence="1" type="ORF">NMG11_19495</name>
</gene>
<evidence type="ECO:0000313" key="2">
    <source>
        <dbReference type="Proteomes" id="UP001150614"/>
    </source>
</evidence>
<evidence type="ECO:0000313" key="1">
    <source>
        <dbReference type="EMBL" id="MDD1946010.1"/>
    </source>
</evidence>
<dbReference type="EMBL" id="JANCLL010000024">
    <property type="protein sequence ID" value="MDD1946010.1"/>
    <property type="molecule type" value="Genomic_DNA"/>
</dbReference>
<keyword evidence="2" id="KW-1185">Reference proteome</keyword>
<protein>
    <submittedName>
        <fullName evidence="1">Uncharacterized protein</fullName>
    </submittedName>
</protein>